<sequence>QITIVRKITSNGKDKIVNENEKGNLVLTPEDKKKLESVKALQAKAKQASIDAREAKTKAIEAIQALDGSDAIKAIKQDIEARLKAQEDVTSKALTVYQEAKDKLQSIQSEYQTLTGIDKKVKASKGKGKTGNSNGNGKFETVVKQKDDCVNVLVTHKDTKNTFEYSLYAKNGKISREHWLKLRHSLTAQFEKDTGEENLTIRAYLSNLKSKIEAIKAIA</sequence>
<gene>
    <name evidence="1" type="ORF">S03H2_05655</name>
</gene>
<comment type="caution">
    <text evidence="1">The sequence shown here is derived from an EMBL/GenBank/DDBJ whole genome shotgun (WGS) entry which is preliminary data.</text>
</comment>
<organism evidence="1">
    <name type="scientific">marine sediment metagenome</name>
    <dbReference type="NCBI Taxonomy" id="412755"/>
    <lineage>
        <taxon>unclassified sequences</taxon>
        <taxon>metagenomes</taxon>
        <taxon>ecological metagenomes</taxon>
    </lineage>
</organism>
<protein>
    <submittedName>
        <fullName evidence="1">Uncharacterized protein</fullName>
    </submittedName>
</protein>
<name>X1FDT0_9ZZZZ</name>
<feature type="non-terminal residue" evidence="1">
    <location>
        <position position="1"/>
    </location>
</feature>
<dbReference type="EMBL" id="BARU01002385">
    <property type="protein sequence ID" value="GAH27539.1"/>
    <property type="molecule type" value="Genomic_DNA"/>
</dbReference>
<proteinExistence type="predicted"/>
<accession>X1FDT0</accession>
<dbReference type="AlphaFoldDB" id="X1FDT0"/>
<evidence type="ECO:0000313" key="1">
    <source>
        <dbReference type="EMBL" id="GAH27539.1"/>
    </source>
</evidence>
<reference evidence="1" key="1">
    <citation type="journal article" date="2014" name="Front. Microbiol.">
        <title>High frequency of phylogenetically diverse reductive dehalogenase-homologous genes in deep subseafloor sedimentary metagenomes.</title>
        <authorList>
            <person name="Kawai M."/>
            <person name="Futagami T."/>
            <person name="Toyoda A."/>
            <person name="Takaki Y."/>
            <person name="Nishi S."/>
            <person name="Hori S."/>
            <person name="Arai W."/>
            <person name="Tsubouchi T."/>
            <person name="Morono Y."/>
            <person name="Uchiyama I."/>
            <person name="Ito T."/>
            <person name="Fujiyama A."/>
            <person name="Inagaki F."/>
            <person name="Takami H."/>
        </authorList>
    </citation>
    <scope>NUCLEOTIDE SEQUENCE</scope>
    <source>
        <strain evidence="1">Expedition CK06-06</strain>
    </source>
</reference>